<dbReference type="InterPro" id="IPR011010">
    <property type="entry name" value="DNA_brk_join_enz"/>
</dbReference>
<feature type="domain" description="Tyr recombinase" evidence="2">
    <location>
        <begin position="10"/>
        <end position="194"/>
    </location>
</feature>
<dbReference type="PATRIC" id="fig|1423740.3.peg.191"/>
<dbReference type="STRING" id="1423740.FC36_GL000179"/>
<dbReference type="GO" id="GO:0015074">
    <property type="term" value="P:DNA integration"/>
    <property type="evidence" value="ECO:0007669"/>
    <property type="project" value="InterPro"/>
</dbReference>
<dbReference type="InterPro" id="IPR013762">
    <property type="entry name" value="Integrase-like_cat_sf"/>
</dbReference>
<reference evidence="3 4" key="1">
    <citation type="journal article" date="2015" name="Genome Announc.">
        <title>Expanding the biotechnology potential of lactobacilli through comparative genomics of 213 strains and associated genera.</title>
        <authorList>
            <person name="Sun Z."/>
            <person name="Harris H.M."/>
            <person name="McCann A."/>
            <person name="Guo C."/>
            <person name="Argimon S."/>
            <person name="Zhang W."/>
            <person name="Yang X."/>
            <person name="Jeffery I.B."/>
            <person name="Cooney J.C."/>
            <person name="Kagawa T.F."/>
            <person name="Liu W."/>
            <person name="Song Y."/>
            <person name="Salvetti E."/>
            <person name="Wrobel A."/>
            <person name="Rasinkangas P."/>
            <person name="Parkhill J."/>
            <person name="Rea M.C."/>
            <person name="O'Sullivan O."/>
            <person name="Ritari J."/>
            <person name="Douillard F.P."/>
            <person name="Paul Ross R."/>
            <person name="Yang R."/>
            <person name="Briner A.E."/>
            <person name="Felis G.E."/>
            <person name="de Vos W.M."/>
            <person name="Barrangou R."/>
            <person name="Klaenhammer T.R."/>
            <person name="Caufield P.W."/>
            <person name="Cui Y."/>
            <person name="Zhang H."/>
            <person name="O'Toole P.W."/>
        </authorList>
    </citation>
    <scope>NUCLEOTIDE SEQUENCE [LARGE SCALE GENOMIC DNA]</scope>
    <source>
        <strain evidence="3 4">DSM 15833</strain>
    </source>
</reference>
<dbReference type="GO" id="GO:0003677">
    <property type="term" value="F:DNA binding"/>
    <property type="evidence" value="ECO:0007669"/>
    <property type="project" value="InterPro"/>
</dbReference>
<dbReference type="Gene3D" id="1.10.443.10">
    <property type="entry name" value="Intergrase catalytic core"/>
    <property type="match status" value="1"/>
</dbReference>
<dbReference type="Pfam" id="PF00589">
    <property type="entry name" value="Phage_integrase"/>
    <property type="match status" value="1"/>
</dbReference>
<evidence type="ECO:0000259" key="2">
    <source>
        <dbReference type="PROSITE" id="PS51898"/>
    </source>
</evidence>
<dbReference type="EMBL" id="AZFH01000009">
    <property type="protein sequence ID" value="KRL84422.1"/>
    <property type="molecule type" value="Genomic_DNA"/>
</dbReference>
<name>A0A0R1TSW5_9LACO</name>
<accession>A0A0R1TSW5</accession>
<dbReference type="PANTHER" id="PTHR30349:SF82">
    <property type="entry name" value="INTEGRASE_RECOMBINASE YOEC-RELATED"/>
    <property type="match status" value="1"/>
</dbReference>
<proteinExistence type="predicted"/>
<dbReference type="InterPro" id="IPR050090">
    <property type="entry name" value="Tyrosine_recombinase_XerCD"/>
</dbReference>
<dbReference type="Proteomes" id="UP000051048">
    <property type="component" value="Unassembled WGS sequence"/>
</dbReference>
<organism evidence="3 4">
    <name type="scientific">Ligilactobacillus equi DSM 15833 = JCM 10991</name>
    <dbReference type="NCBI Taxonomy" id="1423740"/>
    <lineage>
        <taxon>Bacteria</taxon>
        <taxon>Bacillati</taxon>
        <taxon>Bacillota</taxon>
        <taxon>Bacilli</taxon>
        <taxon>Lactobacillales</taxon>
        <taxon>Lactobacillaceae</taxon>
        <taxon>Ligilactobacillus</taxon>
    </lineage>
</organism>
<evidence type="ECO:0000256" key="1">
    <source>
        <dbReference type="ARBA" id="ARBA00023172"/>
    </source>
</evidence>
<gene>
    <name evidence="3" type="ORF">FC36_GL000179</name>
</gene>
<evidence type="ECO:0000313" key="4">
    <source>
        <dbReference type="Proteomes" id="UP000051048"/>
    </source>
</evidence>
<sequence length="199" mass="23045">MKGEHRIWIESVKGLTRSEYFSLLDAIRNFSRPPLVNRNIALVSIALNNGLRASDVVSLRVGDVLKKNKSKIIEQKTGKSKTIYLNNCREEIDDYLEELDYEDENDWLFPGNNKEGHFSVHGFYQMVVRMARKTGDEKLVQKIGTHSFRKTFGNTLFENGTDVEIISQIFNHSSQKVTRHYLGIEQEDLDNVVENFKFE</sequence>
<keyword evidence="1" id="KW-0233">DNA recombination</keyword>
<dbReference type="GO" id="GO:0006310">
    <property type="term" value="P:DNA recombination"/>
    <property type="evidence" value="ECO:0007669"/>
    <property type="project" value="UniProtKB-KW"/>
</dbReference>
<dbReference type="AlphaFoldDB" id="A0A0R1TSW5"/>
<dbReference type="SUPFAM" id="SSF56349">
    <property type="entry name" value="DNA breaking-rejoining enzymes"/>
    <property type="match status" value="1"/>
</dbReference>
<dbReference type="PANTHER" id="PTHR30349">
    <property type="entry name" value="PHAGE INTEGRASE-RELATED"/>
    <property type="match status" value="1"/>
</dbReference>
<dbReference type="PROSITE" id="PS51898">
    <property type="entry name" value="TYR_RECOMBINASE"/>
    <property type="match status" value="1"/>
</dbReference>
<dbReference type="InterPro" id="IPR002104">
    <property type="entry name" value="Integrase_catalytic"/>
</dbReference>
<evidence type="ECO:0000313" key="3">
    <source>
        <dbReference type="EMBL" id="KRL84422.1"/>
    </source>
</evidence>
<protein>
    <submittedName>
        <fullName evidence="3">Integrase</fullName>
    </submittedName>
</protein>
<comment type="caution">
    <text evidence="3">The sequence shown here is derived from an EMBL/GenBank/DDBJ whole genome shotgun (WGS) entry which is preliminary data.</text>
</comment>